<dbReference type="InterPro" id="IPR007197">
    <property type="entry name" value="rSAM"/>
</dbReference>
<dbReference type="InterPro" id="IPR040085">
    <property type="entry name" value="MJ0674-like"/>
</dbReference>
<sequence length="296" mass="33667">MLTKCNLCYRNCGVNRLDKKLGFCKSSDKVKLARVSLHHWEEPCISGTSGSGTIFFSNCNLKCVFCQNHLISTNGIGKEISITRLSEIFLEQQSKGAHNINLVTPSHFVPQIIKALKIAKNRGLTIPIVYNTNSYENIETIKALKGYIDIYLPDLKYYKDLYAIKYSNAPNYFKVASKVILEMFHQVGKPKFDKNGLMTRGVIVRHLMIPGLLFDSKKIVDYLYKTYKNSIYISIMNQYTPTDNLINYPEINKTINPKHYTSLIDYCVSLGIINAFIQDEGTATESFIPNFDLKGI</sequence>
<feature type="domain" description="Radical SAM core" evidence="6">
    <location>
        <begin position="54"/>
        <end position="202"/>
    </location>
</feature>
<dbReference type="GO" id="GO:0051536">
    <property type="term" value="F:iron-sulfur cluster binding"/>
    <property type="evidence" value="ECO:0007669"/>
    <property type="project" value="UniProtKB-KW"/>
</dbReference>
<feature type="binding site" evidence="5">
    <location>
        <position position="59"/>
    </location>
    <ligand>
        <name>[4Fe-4S] cluster</name>
        <dbReference type="ChEBI" id="CHEBI:49883"/>
        <note>4Fe-4S-S-AdoMet</note>
    </ligand>
</feature>
<comment type="caution">
    <text evidence="7">The sequence shown here is derived from an EMBL/GenBank/DDBJ whole genome shotgun (WGS) entry which is preliminary data.</text>
</comment>
<dbReference type="CDD" id="cd01335">
    <property type="entry name" value="Radical_SAM"/>
    <property type="match status" value="1"/>
</dbReference>
<dbReference type="PANTHER" id="PTHR43075:SF1">
    <property type="entry name" value="FORMATE LYASE ACTIVATING ENZYME, PUTATIVE (AFU_ORTHOLOGUE AFUA_2G15630)-RELATED"/>
    <property type="match status" value="1"/>
</dbReference>
<evidence type="ECO:0000313" key="8">
    <source>
        <dbReference type="Proteomes" id="UP000006160"/>
    </source>
</evidence>
<dbReference type="RefSeq" id="WP_003374948.1">
    <property type="nucleotide sequence ID" value="NZ_ACSJ01000006.1"/>
</dbReference>
<evidence type="ECO:0000259" key="6">
    <source>
        <dbReference type="Pfam" id="PF04055"/>
    </source>
</evidence>
<dbReference type="GO" id="GO:0046872">
    <property type="term" value="F:metal ion binding"/>
    <property type="evidence" value="ECO:0007669"/>
    <property type="project" value="UniProtKB-KW"/>
</dbReference>
<dbReference type="Proteomes" id="UP000006160">
    <property type="component" value="Unassembled WGS sequence"/>
</dbReference>
<feature type="binding site" evidence="5">
    <location>
        <position position="63"/>
    </location>
    <ligand>
        <name>[4Fe-4S] cluster</name>
        <dbReference type="ChEBI" id="CHEBI:49883"/>
        <note>4Fe-4S-S-AdoMet</note>
    </ligand>
</feature>
<dbReference type="InterPro" id="IPR013785">
    <property type="entry name" value="Aldolase_TIM"/>
</dbReference>
<dbReference type="EMBL" id="ACSJ01000006">
    <property type="protein sequence ID" value="EES92003.1"/>
    <property type="molecule type" value="Genomic_DNA"/>
</dbReference>
<keyword evidence="4 5" id="KW-0411">Iron-sulfur</keyword>
<name>A0A9P2LLW7_CLOBO</name>
<reference evidence="7 8" key="1">
    <citation type="submission" date="2009-10" db="EMBL/GenBank/DDBJ databases">
        <authorList>
            <person name="Shrivastava S."/>
            <person name="Brinkac L.B."/>
            <person name="Brown J.L."/>
            <person name="Bruce D.B."/>
            <person name="Detter C."/>
            <person name="Green L.D."/>
            <person name="Munk C.A."/>
            <person name="Rogers Y.C."/>
            <person name="Tapia R."/>
            <person name="Saunders E.S."/>
            <person name="Sims D.R."/>
            <person name="Smith L.A."/>
            <person name="Smith T.J."/>
            <person name="Sutton G."/>
            <person name="Brettin T."/>
        </authorList>
    </citation>
    <scope>NUCLEOTIDE SEQUENCE [LARGE SCALE GENOMIC DNA]</scope>
    <source>
        <strain evidence="8">D str. 1873</strain>
    </source>
</reference>
<organism evidence="7 8">
    <name type="scientific">Clostridium botulinum D str. 1873</name>
    <dbReference type="NCBI Taxonomy" id="592027"/>
    <lineage>
        <taxon>Bacteria</taxon>
        <taxon>Bacillati</taxon>
        <taxon>Bacillota</taxon>
        <taxon>Clostridia</taxon>
        <taxon>Eubacteriales</taxon>
        <taxon>Clostridiaceae</taxon>
        <taxon>Clostridium</taxon>
    </lineage>
</organism>
<accession>A0A9P2LLW7</accession>
<dbReference type="SUPFAM" id="SSF102114">
    <property type="entry name" value="Radical SAM enzymes"/>
    <property type="match status" value="1"/>
</dbReference>
<evidence type="ECO:0000256" key="3">
    <source>
        <dbReference type="ARBA" id="ARBA00023004"/>
    </source>
</evidence>
<feature type="binding site" evidence="5">
    <location>
        <position position="66"/>
    </location>
    <ligand>
        <name>[4Fe-4S] cluster</name>
        <dbReference type="ChEBI" id="CHEBI:49883"/>
        <note>4Fe-4S-S-AdoMet</note>
    </ligand>
</feature>
<keyword evidence="1 5" id="KW-0949">S-adenosyl-L-methionine</keyword>
<comment type="cofactor">
    <cofactor evidence="5">
        <name>[4Fe-4S] cluster</name>
        <dbReference type="ChEBI" id="CHEBI:49883"/>
    </cofactor>
    <text evidence="5">Binds 1 [4Fe-4S] cluster. The cluster is coordinated with 3 cysteines and an exchangeable S-adenosyl-L-methionine.</text>
</comment>
<dbReference type="PANTHER" id="PTHR43075">
    <property type="entry name" value="FORMATE LYASE ACTIVATING ENZYME, PUTATIVE (AFU_ORTHOLOGUE AFUA_2G15630)-RELATED"/>
    <property type="match status" value="1"/>
</dbReference>
<dbReference type="GO" id="GO:0003824">
    <property type="term" value="F:catalytic activity"/>
    <property type="evidence" value="ECO:0007669"/>
    <property type="project" value="InterPro"/>
</dbReference>
<dbReference type="InterPro" id="IPR016431">
    <property type="entry name" value="Pyrv-formate_lyase-activ_prd"/>
</dbReference>
<evidence type="ECO:0000256" key="4">
    <source>
        <dbReference type="ARBA" id="ARBA00023014"/>
    </source>
</evidence>
<evidence type="ECO:0000256" key="5">
    <source>
        <dbReference type="PIRSR" id="PIRSR004869-50"/>
    </source>
</evidence>
<keyword evidence="2 5" id="KW-0479">Metal-binding</keyword>
<proteinExistence type="predicted"/>
<dbReference type="GeneID" id="66318579"/>
<evidence type="ECO:0000256" key="1">
    <source>
        <dbReference type="ARBA" id="ARBA00022691"/>
    </source>
</evidence>
<dbReference type="Pfam" id="PF04055">
    <property type="entry name" value="Radical_SAM"/>
    <property type="match status" value="1"/>
</dbReference>
<dbReference type="InterPro" id="IPR058240">
    <property type="entry name" value="rSAM_sf"/>
</dbReference>
<dbReference type="SFLD" id="SFLDG01099">
    <property type="entry name" value="Uncharacterised_Radical_SAM_Su"/>
    <property type="match status" value="1"/>
</dbReference>
<dbReference type="PIRSF" id="PIRSF004869">
    <property type="entry name" value="PflX_prd"/>
    <property type="match status" value="1"/>
</dbReference>
<protein>
    <submittedName>
        <fullName evidence="7">Conserved iron-sulfur protein</fullName>
    </submittedName>
</protein>
<dbReference type="AlphaFoldDB" id="A0A9P2LLW7"/>
<gene>
    <name evidence="7" type="ORF">CLG_B2062</name>
</gene>
<evidence type="ECO:0000256" key="2">
    <source>
        <dbReference type="ARBA" id="ARBA00022723"/>
    </source>
</evidence>
<keyword evidence="3 5" id="KW-0408">Iron</keyword>
<evidence type="ECO:0000313" key="7">
    <source>
        <dbReference type="EMBL" id="EES92003.1"/>
    </source>
</evidence>
<dbReference type="Gene3D" id="3.20.20.70">
    <property type="entry name" value="Aldolase class I"/>
    <property type="match status" value="1"/>
</dbReference>
<dbReference type="SFLD" id="SFLDS00029">
    <property type="entry name" value="Radical_SAM"/>
    <property type="match status" value="1"/>
</dbReference>